<proteinExistence type="inferred from homology"/>
<comment type="caution">
    <text evidence="3">The sequence shown here is derived from an EMBL/GenBank/DDBJ whole genome shotgun (WGS) entry which is preliminary data.</text>
</comment>
<dbReference type="CDD" id="cd00293">
    <property type="entry name" value="USP-like"/>
    <property type="match status" value="1"/>
</dbReference>
<organism evidence="3 4">
    <name type="scientific">Aureibaculum marinum</name>
    <dbReference type="NCBI Taxonomy" id="2487930"/>
    <lineage>
        <taxon>Bacteria</taxon>
        <taxon>Pseudomonadati</taxon>
        <taxon>Bacteroidota</taxon>
        <taxon>Flavobacteriia</taxon>
        <taxon>Flavobacteriales</taxon>
        <taxon>Flavobacteriaceae</taxon>
        <taxon>Aureibaculum</taxon>
    </lineage>
</organism>
<feature type="domain" description="UspA" evidence="2">
    <location>
        <begin position="2"/>
        <end position="145"/>
    </location>
</feature>
<evidence type="ECO:0000259" key="2">
    <source>
        <dbReference type="Pfam" id="PF00582"/>
    </source>
</evidence>
<sequence>MTNILLLTDFSKNANNAIRYGMQLFRGEPCNFYVLNVQKISKYITSDLLTSPNKTVYDAVIKNPKKKLNILVNDLKREYASESYTIDGICNYDSFISSVKQVIQSKNIDLIIMGTNGVSGIKETVFGSNTVHVLKNITLPTLVVPENYKFTKPENILFIYDTKFNDDSIKPLMYFISKFNASLKVSAAKKENQNNIITSIFNGVNIDFIKTNYSLEKNTIEQIVAKYNIEMISKIINTKSFFKRVFSTSTSTNLTYASKVPLLFL</sequence>
<dbReference type="OrthoDB" id="9788959at2"/>
<dbReference type="Gene3D" id="3.40.50.12370">
    <property type="match status" value="1"/>
</dbReference>
<accession>A0A3N4PGS0</accession>
<dbReference type="InterPro" id="IPR006016">
    <property type="entry name" value="UspA"/>
</dbReference>
<dbReference type="AlphaFoldDB" id="A0A3N4PGS0"/>
<evidence type="ECO:0000313" key="3">
    <source>
        <dbReference type="EMBL" id="RPD98723.1"/>
    </source>
</evidence>
<dbReference type="EMBL" id="RPFJ01000006">
    <property type="protein sequence ID" value="RPD98723.1"/>
    <property type="molecule type" value="Genomic_DNA"/>
</dbReference>
<dbReference type="Pfam" id="PF00582">
    <property type="entry name" value="Usp"/>
    <property type="match status" value="1"/>
</dbReference>
<keyword evidence="4" id="KW-1185">Reference proteome</keyword>
<evidence type="ECO:0000313" key="4">
    <source>
        <dbReference type="Proteomes" id="UP000270856"/>
    </source>
</evidence>
<evidence type="ECO:0000256" key="1">
    <source>
        <dbReference type="ARBA" id="ARBA00008791"/>
    </source>
</evidence>
<dbReference type="SUPFAM" id="SSF52402">
    <property type="entry name" value="Adenine nucleotide alpha hydrolases-like"/>
    <property type="match status" value="1"/>
</dbReference>
<dbReference type="RefSeq" id="WP_123897037.1">
    <property type="nucleotide sequence ID" value="NZ_RPFJ01000006.1"/>
</dbReference>
<dbReference type="InterPro" id="IPR006015">
    <property type="entry name" value="Universal_stress_UspA"/>
</dbReference>
<reference evidence="3 4" key="1">
    <citation type="submission" date="2018-11" db="EMBL/GenBank/DDBJ databases">
        <title>Aureibaculum marinum gen. nov., sp. nov., a member of the family Flavobacteriaceae isolated from the Bohai Sea.</title>
        <authorList>
            <person name="Ji X."/>
        </authorList>
    </citation>
    <scope>NUCLEOTIDE SEQUENCE [LARGE SCALE GENOMIC DNA]</scope>
    <source>
        <strain evidence="3 4">BH-SD17</strain>
    </source>
</reference>
<dbReference type="PRINTS" id="PR01438">
    <property type="entry name" value="UNVRSLSTRESS"/>
</dbReference>
<name>A0A3N4PGS0_9FLAO</name>
<comment type="similarity">
    <text evidence="1">Belongs to the universal stress protein A family.</text>
</comment>
<protein>
    <submittedName>
        <fullName evidence="3">Universal stress protein</fullName>
    </submittedName>
</protein>
<gene>
    <name evidence="3" type="ORF">EGM88_05915</name>
</gene>
<dbReference type="Proteomes" id="UP000270856">
    <property type="component" value="Unassembled WGS sequence"/>
</dbReference>